<evidence type="ECO:0000256" key="2">
    <source>
        <dbReference type="SAM" id="Phobius"/>
    </source>
</evidence>
<feature type="compositionally biased region" description="Basic residues" evidence="1">
    <location>
        <begin position="53"/>
        <end position="70"/>
    </location>
</feature>
<dbReference type="AlphaFoldDB" id="A0A8T0QQJ3"/>
<proteinExistence type="predicted"/>
<keyword evidence="2" id="KW-0472">Membrane</keyword>
<comment type="caution">
    <text evidence="3">The sequence shown here is derived from an EMBL/GenBank/DDBJ whole genome shotgun (WGS) entry which is preliminary data.</text>
</comment>
<keyword evidence="2" id="KW-1133">Transmembrane helix</keyword>
<gene>
    <name evidence="3" type="ORF">PVAP13_7KG428300</name>
</gene>
<sequence length="70" mass="7955">MEGAAAQMAVPVLGIVAAAAAVTFYTVSFMQLRDKSFEELDEKYSEFDESGGRQRRARRRAERGRKRRND</sequence>
<dbReference type="PANTHER" id="PTHR37225">
    <property type="entry name" value="OSJNBA0011F23.3 PROTEIN"/>
    <property type="match status" value="1"/>
</dbReference>
<feature type="compositionally biased region" description="Basic and acidic residues" evidence="1">
    <location>
        <begin position="43"/>
        <end position="52"/>
    </location>
</feature>
<reference evidence="3" key="1">
    <citation type="submission" date="2020-05" db="EMBL/GenBank/DDBJ databases">
        <title>WGS assembly of Panicum virgatum.</title>
        <authorList>
            <person name="Lovell J.T."/>
            <person name="Jenkins J."/>
            <person name="Shu S."/>
            <person name="Juenger T.E."/>
            <person name="Schmutz J."/>
        </authorList>
    </citation>
    <scope>NUCLEOTIDE SEQUENCE</scope>
    <source>
        <strain evidence="3">AP13</strain>
    </source>
</reference>
<organism evidence="3 4">
    <name type="scientific">Panicum virgatum</name>
    <name type="common">Blackwell switchgrass</name>
    <dbReference type="NCBI Taxonomy" id="38727"/>
    <lineage>
        <taxon>Eukaryota</taxon>
        <taxon>Viridiplantae</taxon>
        <taxon>Streptophyta</taxon>
        <taxon>Embryophyta</taxon>
        <taxon>Tracheophyta</taxon>
        <taxon>Spermatophyta</taxon>
        <taxon>Magnoliopsida</taxon>
        <taxon>Liliopsida</taxon>
        <taxon>Poales</taxon>
        <taxon>Poaceae</taxon>
        <taxon>PACMAD clade</taxon>
        <taxon>Panicoideae</taxon>
        <taxon>Panicodae</taxon>
        <taxon>Paniceae</taxon>
        <taxon>Panicinae</taxon>
        <taxon>Panicum</taxon>
        <taxon>Panicum sect. Hiantes</taxon>
    </lineage>
</organism>
<accession>A0A8T0QQJ3</accession>
<evidence type="ECO:0000313" key="3">
    <source>
        <dbReference type="EMBL" id="KAG2575344.1"/>
    </source>
</evidence>
<feature type="region of interest" description="Disordered" evidence="1">
    <location>
        <begin position="43"/>
        <end position="70"/>
    </location>
</feature>
<keyword evidence="4" id="KW-1185">Reference proteome</keyword>
<name>A0A8T0QQJ3_PANVG</name>
<evidence type="ECO:0000313" key="4">
    <source>
        <dbReference type="Proteomes" id="UP000823388"/>
    </source>
</evidence>
<dbReference type="EMBL" id="CM029049">
    <property type="protein sequence ID" value="KAG2575344.1"/>
    <property type="molecule type" value="Genomic_DNA"/>
</dbReference>
<evidence type="ECO:0000256" key="1">
    <source>
        <dbReference type="SAM" id="MobiDB-lite"/>
    </source>
</evidence>
<dbReference type="Proteomes" id="UP000823388">
    <property type="component" value="Chromosome 7K"/>
</dbReference>
<feature type="transmembrane region" description="Helical" evidence="2">
    <location>
        <begin position="6"/>
        <end position="27"/>
    </location>
</feature>
<protein>
    <submittedName>
        <fullName evidence="3">Uncharacterized protein</fullName>
    </submittedName>
</protein>
<dbReference type="PANTHER" id="PTHR37225:SF1">
    <property type="entry name" value="OS04G0657900 PROTEIN"/>
    <property type="match status" value="1"/>
</dbReference>
<keyword evidence="2" id="KW-0812">Transmembrane</keyword>